<reference evidence="1" key="1">
    <citation type="submission" date="2022-02" db="EMBL/GenBank/DDBJ databases">
        <title>Corynebacterium sp. from urogenital microbiome.</title>
        <authorList>
            <person name="Cappelli E.A."/>
            <person name="Ribeiro T.G."/>
            <person name="Peixe L."/>
        </authorList>
    </citation>
    <scope>NUCLEOTIDE SEQUENCE</scope>
    <source>
        <strain evidence="1">C8Ua_172</strain>
    </source>
</reference>
<protein>
    <submittedName>
        <fullName evidence="1">Uncharacterized protein</fullName>
    </submittedName>
</protein>
<dbReference type="RefSeq" id="WP_269965375.1">
    <property type="nucleotide sequence ID" value="NZ_JAKMUS010000006.1"/>
</dbReference>
<dbReference type="Proteomes" id="UP001146468">
    <property type="component" value="Unassembled WGS sequence"/>
</dbReference>
<dbReference type="EMBL" id="JAKMUS010000006">
    <property type="protein sequence ID" value="MCZ9293948.1"/>
    <property type="molecule type" value="Genomic_DNA"/>
</dbReference>
<dbReference type="AlphaFoldDB" id="A0A9X3LWL6"/>
<proteinExistence type="predicted"/>
<evidence type="ECO:0000313" key="1">
    <source>
        <dbReference type="EMBL" id="MCZ9293948.1"/>
    </source>
</evidence>
<comment type="caution">
    <text evidence="1">The sequence shown here is derived from an EMBL/GenBank/DDBJ whole genome shotgun (WGS) entry which is preliminary data.</text>
</comment>
<evidence type="ECO:0000313" key="2">
    <source>
        <dbReference type="Proteomes" id="UP001146468"/>
    </source>
</evidence>
<organism evidence="1 2">
    <name type="scientific">Corynebacterium meitnerae</name>
    <dbReference type="NCBI Taxonomy" id="2913498"/>
    <lineage>
        <taxon>Bacteria</taxon>
        <taxon>Bacillati</taxon>
        <taxon>Actinomycetota</taxon>
        <taxon>Actinomycetes</taxon>
        <taxon>Mycobacteriales</taxon>
        <taxon>Corynebacteriaceae</taxon>
        <taxon>Corynebacterium</taxon>
    </lineage>
</organism>
<keyword evidence="2" id="KW-1185">Reference proteome</keyword>
<name>A0A9X3LWL6_9CORY</name>
<accession>A0A9X3LWL6</accession>
<sequence>MSTSHSDLFFDVHTITDHIANLREDAAATQPIALPSLPEAGPVAALSAAVHAAVAAINEHTDLLAREAHRTAANMEAFTTGALRVDTSTARVFEGVAP</sequence>
<gene>
    <name evidence="1" type="ORF">L8U60_05545</name>
</gene>